<feature type="region of interest" description="Disordered" evidence="7">
    <location>
        <begin position="83"/>
        <end position="106"/>
    </location>
</feature>
<comment type="caution">
    <text evidence="9">The sequence shown here is derived from an EMBL/GenBank/DDBJ whole genome shotgun (WGS) entry which is preliminary data.</text>
</comment>
<dbReference type="GO" id="GO:0016301">
    <property type="term" value="F:kinase activity"/>
    <property type="evidence" value="ECO:0007669"/>
    <property type="project" value="InterPro"/>
</dbReference>
<comment type="catalytic activity">
    <reaction evidence="6">
        <text>UDP-N-acetyl-alpha-D-glucosamine + ATP = UDP-N-acetyl-alpha-D-glucosamine 3'-phosphate + ADP + H(+)</text>
        <dbReference type="Rhea" id="RHEA:32671"/>
        <dbReference type="ChEBI" id="CHEBI:15378"/>
        <dbReference type="ChEBI" id="CHEBI:30616"/>
        <dbReference type="ChEBI" id="CHEBI:57705"/>
        <dbReference type="ChEBI" id="CHEBI:64353"/>
        <dbReference type="ChEBI" id="CHEBI:456216"/>
        <dbReference type="EC" id="2.7.1.176"/>
    </reaction>
</comment>
<proteinExistence type="inferred from homology"/>
<feature type="compositionally biased region" description="Pro residues" evidence="7">
    <location>
        <begin position="94"/>
        <end position="103"/>
    </location>
</feature>
<dbReference type="AlphaFoldDB" id="A0A918X9T2"/>
<organism evidence="9 10">
    <name type="scientific">Streptomyces finlayi</name>
    <dbReference type="NCBI Taxonomy" id="67296"/>
    <lineage>
        <taxon>Bacteria</taxon>
        <taxon>Bacillati</taxon>
        <taxon>Actinomycetota</taxon>
        <taxon>Actinomycetes</taxon>
        <taxon>Kitasatosporales</taxon>
        <taxon>Streptomycetaceae</taxon>
        <taxon>Streptomyces</taxon>
    </lineage>
</organism>
<dbReference type="EMBL" id="BMVC01000038">
    <property type="protein sequence ID" value="GHD20042.1"/>
    <property type="molecule type" value="Genomic_DNA"/>
</dbReference>
<keyword evidence="4" id="KW-0067">ATP-binding</keyword>
<dbReference type="InterPro" id="IPR010488">
    <property type="entry name" value="Zeta_toxin_domain"/>
</dbReference>
<dbReference type="SUPFAM" id="SSF52540">
    <property type="entry name" value="P-loop containing nucleoside triphosphate hydrolases"/>
    <property type="match status" value="1"/>
</dbReference>
<protein>
    <recommendedName>
        <fullName evidence="5">UDP-N-acetylglucosamine kinase</fullName>
        <ecNumber evidence="2">2.7.1.176</ecNumber>
    </recommendedName>
    <alternativeName>
        <fullName evidence="5">UDP-N-acetylglucosamine kinase</fullName>
    </alternativeName>
</protein>
<dbReference type="Proteomes" id="UP000638353">
    <property type="component" value="Unassembled WGS sequence"/>
</dbReference>
<reference evidence="9" key="2">
    <citation type="submission" date="2020-09" db="EMBL/GenBank/DDBJ databases">
        <authorList>
            <person name="Sun Q."/>
            <person name="Ohkuma M."/>
        </authorList>
    </citation>
    <scope>NUCLEOTIDE SEQUENCE</scope>
    <source>
        <strain evidence="9">JCM 4637</strain>
    </source>
</reference>
<keyword evidence="3" id="KW-0547">Nucleotide-binding</keyword>
<dbReference type="Gene3D" id="3.40.50.300">
    <property type="entry name" value="P-loop containing nucleotide triphosphate hydrolases"/>
    <property type="match status" value="1"/>
</dbReference>
<gene>
    <name evidence="9" type="ORF">GCM10010334_84210</name>
</gene>
<evidence type="ECO:0000256" key="3">
    <source>
        <dbReference type="ARBA" id="ARBA00022741"/>
    </source>
</evidence>
<evidence type="ECO:0000256" key="2">
    <source>
        <dbReference type="ARBA" id="ARBA00011963"/>
    </source>
</evidence>
<dbReference type="GO" id="GO:0005524">
    <property type="term" value="F:ATP binding"/>
    <property type="evidence" value="ECO:0007669"/>
    <property type="project" value="UniProtKB-KW"/>
</dbReference>
<name>A0A918X9T2_9ACTN</name>
<evidence type="ECO:0000256" key="7">
    <source>
        <dbReference type="SAM" id="MobiDB-lite"/>
    </source>
</evidence>
<evidence type="ECO:0000256" key="4">
    <source>
        <dbReference type="ARBA" id="ARBA00022840"/>
    </source>
</evidence>
<sequence length="380" mass="42291">MTAPNSSSALLLTALPEANWSSTGAVAYEAAVEALSRTVGSYSAHLAAQDARPLPDRTARVILRHERTSAARTRDLVHTTDTDTIGDLRQRPAVPIPQPPQQPAPSYVLSPQENELIFTHSIVRDLLAPFAPQDQPVALYLLGQPGSGKSHVASLLLHRFAPHGGCANIDSDLYKPYHPRYAEAMALDDRNMAACMGPDGQAWMHRAEQWAHHHKINMLIQETAQNPPYLADMMKASQASGFRNVVLALGVARALSDQGILHRYHEQVKDCGRARLTVPAKADLSDRGILATARLIDAEQLAHETAVFRRGEHLPRYHNHLRDHTWARPPAFADAIERERHRPLSPAEDRDFRHVQAKLLDEMEPEWTSRLLDIAQRAPR</sequence>
<dbReference type="InterPro" id="IPR027417">
    <property type="entry name" value="P-loop_NTPase"/>
</dbReference>
<dbReference type="EC" id="2.7.1.176" evidence="2"/>
<dbReference type="RefSeq" id="WP_189828697.1">
    <property type="nucleotide sequence ID" value="NZ_BMVC01000038.1"/>
</dbReference>
<evidence type="ECO:0000256" key="5">
    <source>
        <dbReference type="ARBA" id="ARBA00032897"/>
    </source>
</evidence>
<reference evidence="9" key="1">
    <citation type="journal article" date="2014" name="Int. J. Syst. Evol. Microbiol.">
        <title>Complete genome sequence of Corynebacterium casei LMG S-19264T (=DSM 44701T), isolated from a smear-ripened cheese.</title>
        <authorList>
            <consortium name="US DOE Joint Genome Institute (JGI-PGF)"/>
            <person name="Walter F."/>
            <person name="Albersmeier A."/>
            <person name="Kalinowski J."/>
            <person name="Ruckert C."/>
        </authorList>
    </citation>
    <scope>NUCLEOTIDE SEQUENCE</scope>
    <source>
        <strain evidence="9">JCM 4637</strain>
    </source>
</reference>
<evidence type="ECO:0000256" key="6">
    <source>
        <dbReference type="ARBA" id="ARBA00048178"/>
    </source>
</evidence>
<evidence type="ECO:0000313" key="10">
    <source>
        <dbReference type="Proteomes" id="UP000638353"/>
    </source>
</evidence>
<evidence type="ECO:0000259" key="8">
    <source>
        <dbReference type="Pfam" id="PF06414"/>
    </source>
</evidence>
<evidence type="ECO:0000256" key="1">
    <source>
        <dbReference type="ARBA" id="ARBA00009104"/>
    </source>
</evidence>
<feature type="domain" description="Zeta toxin" evidence="8">
    <location>
        <begin position="130"/>
        <end position="319"/>
    </location>
</feature>
<accession>A0A918X9T2</accession>
<evidence type="ECO:0000313" key="9">
    <source>
        <dbReference type="EMBL" id="GHD20042.1"/>
    </source>
</evidence>
<dbReference type="Pfam" id="PF06414">
    <property type="entry name" value="Zeta_toxin"/>
    <property type="match status" value="1"/>
</dbReference>
<comment type="similarity">
    <text evidence="1">Belongs to the zeta toxin family.</text>
</comment>